<dbReference type="GO" id="GO:0022857">
    <property type="term" value="F:transmembrane transporter activity"/>
    <property type="evidence" value="ECO:0007669"/>
    <property type="project" value="InterPro"/>
</dbReference>
<feature type="transmembrane region" description="Helical" evidence="2">
    <location>
        <begin position="193"/>
        <end position="213"/>
    </location>
</feature>
<dbReference type="PANTHER" id="PTHR23542:SF1">
    <property type="entry name" value="MAJOR FACILITATOR SUPERFAMILY (MFS) PROFILE DOMAIN-CONTAINING PROTEIN"/>
    <property type="match status" value="1"/>
</dbReference>
<keyword evidence="2" id="KW-1133">Transmembrane helix</keyword>
<evidence type="ECO:0000313" key="3">
    <source>
        <dbReference type="EMBL" id="EJF39760.1"/>
    </source>
</evidence>
<dbReference type="Gene3D" id="1.20.1250.20">
    <property type="entry name" value="MFS general substrate transporter like domains"/>
    <property type="match status" value="1"/>
</dbReference>
<dbReference type="Pfam" id="PF07690">
    <property type="entry name" value="MFS_1"/>
    <property type="match status" value="1"/>
</dbReference>
<feature type="non-terminal residue" evidence="3">
    <location>
        <position position="420"/>
    </location>
</feature>
<evidence type="ECO:0000256" key="1">
    <source>
        <dbReference type="SAM" id="MobiDB-lite"/>
    </source>
</evidence>
<organism evidence="3 4">
    <name type="scientific">Actinomyces massiliensis F0489</name>
    <dbReference type="NCBI Taxonomy" id="1125718"/>
    <lineage>
        <taxon>Bacteria</taxon>
        <taxon>Bacillati</taxon>
        <taxon>Actinomycetota</taxon>
        <taxon>Actinomycetes</taxon>
        <taxon>Actinomycetales</taxon>
        <taxon>Actinomycetaceae</taxon>
        <taxon>Actinomyces</taxon>
    </lineage>
</organism>
<feature type="transmembrane region" description="Helical" evidence="2">
    <location>
        <begin position="243"/>
        <end position="264"/>
    </location>
</feature>
<accession>J1H2Q1</accession>
<reference evidence="3 4" key="1">
    <citation type="submission" date="2012-05" db="EMBL/GenBank/DDBJ databases">
        <authorList>
            <person name="Harkins D.M."/>
            <person name="Madupu R."/>
            <person name="Durkin A.S."/>
            <person name="Torralba M."/>
            <person name="Methe B."/>
            <person name="Sutton G.G."/>
            <person name="Nelson K.E."/>
        </authorList>
    </citation>
    <scope>NUCLEOTIDE SEQUENCE [LARGE SCALE GENOMIC DNA]</scope>
    <source>
        <strain evidence="3 4">F0489</strain>
    </source>
</reference>
<feature type="transmembrane region" description="Helical" evidence="2">
    <location>
        <begin position="58"/>
        <end position="79"/>
    </location>
</feature>
<feature type="transmembrane region" description="Helical" evidence="2">
    <location>
        <begin position="395"/>
        <end position="413"/>
    </location>
</feature>
<dbReference type="OrthoDB" id="9180256at2"/>
<feature type="compositionally biased region" description="Basic and acidic residues" evidence="1">
    <location>
        <begin position="219"/>
        <end position="236"/>
    </location>
</feature>
<dbReference type="eggNOG" id="COG2814">
    <property type="taxonomic scope" value="Bacteria"/>
</dbReference>
<keyword evidence="2" id="KW-0472">Membrane</keyword>
<dbReference type="PANTHER" id="PTHR23542">
    <property type="match status" value="1"/>
</dbReference>
<dbReference type="InterPro" id="IPR011701">
    <property type="entry name" value="MFS"/>
</dbReference>
<dbReference type="AlphaFoldDB" id="J1H2Q1"/>
<feature type="transmembrane region" description="Helical" evidence="2">
    <location>
        <begin position="284"/>
        <end position="304"/>
    </location>
</feature>
<keyword evidence="4" id="KW-1185">Reference proteome</keyword>
<dbReference type="RefSeq" id="WP_008732600.1">
    <property type="nucleotide sequence ID" value="NZ_AKFT01000173.1"/>
</dbReference>
<dbReference type="EMBL" id="AKFT01000173">
    <property type="protein sequence ID" value="EJF39760.1"/>
    <property type="molecule type" value="Genomic_DNA"/>
</dbReference>
<feature type="region of interest" description="Disordered" evidence="1">
    <location>
        <begin position="219"/>
        <end position="238"/>
    </location>
</feature>
<comment type="caution">
    <text evidence="3">The sequence shown here is derived from an EMBL/GenBank/DDBJ whole genome shotgun (WGS) entry which is preliminary data.</text>
</comment>
<protein>
    <submittedName>
        <fullName evidence="3">Transporter, major facilitator family protein</fullName>
    </submittedName>
</protein>
<evidence type="ECO:0000256" key="2">
    <source>
        <dbReference type="SAM" id="Phobius"/>
    </source>
</evidence>
<evidence type="ECO:0000313" key="4">
    <source>
        <dbReference type="Proteomes" id="UP000002941"/>
    </source>
</evidence>
<name>J1H2Q1_9ACTO</name>
<feature type="transmembrane region" description="Helical" evidence="2">
    <location>
        <begin position="21"/>
        <end position="38"/>
    </location>
</feature>
<dbReference type="InterPro" id="IPR036259">
    <property type="entry name" value="MFS_trans_sf"/>
</dbReference>
<proteinExistence type="predicted"/>
<dbReference type="SUPFAM" id="SSF103473">
    <property type="entry name" value="MFS general substrate transporter"/>
    <property type="match status" value="1"/>
</dbReference>
<feature type="transmembrane region" description="Helical" evidence="2">
    <location>
        <begin position="91"/>
        <end position="114"/>
    </location>
</feature>
<gene>
    <name evidence="3" type="ORF">HMPREF1318_1778</name>
</gene>
<sequence>MNNPVARSSRADSSDSSARTLLEAAGPGFLVCAYLGRLPAAMNQLGLLLVVSSAGRSLALAGAVVAAVGLGTAFGAPLIGRLHDHLGAWRVTSGVLLIQTAALVLVWCAVSRALPDWVILAAGAVMGMANPQAGSVARAVWSSIARATDQPARALRIIRIGMGWETAADETSFVVGPVAAGGLVSLLGAQGTVVALAALTLAGEGLFVAWLLVHHDAGHSETDRGSRGEHARDRARPAAPGTVVGEMLPVLVVIMGVGVVFGTTQTALTSVHAAHGTPGLTGPVYGSMGITSALVGLASPGLRVGRLRKTALGGIVILLCSLALMGVPSAIATEAVILCLGAAVGMTLVTCYSRVEELAPAGRVTGAMTVASTGNVLGVSLGSLVTGAIGGDLHLGNLPAAVAGACMVVVALGEAGRAGL</sequence>
<feature type="transmembrane region" description="Helical" evidence="2">
    <location>
        <begin position="311"/>
        <end position="329"/>
    </location>
</feature>
<keyword evidence="2" id="KW-0812">Transmembrane</keyword>
<dbReference type="Proteomes" id="UP000002941">
    <property type="component" value="Unassembled WGS sequence"/>
</dbReference>
<feature type="transmembrane region" description="Helical" evidence="2">
    <location>
        <begin position="367"/>
        <end position="389"/>
    </location>
</feature>